<accession>A0A426YYB5</accession>
<evidence type="ECO:0000256" key="1">
    <source>
        <dbReference type="SAM" id="MobiDB-lite"/>
    </source>
</evidence>
<gene>
    <name evidence="2" type="ORF">B296_00047689</name>
</gene>
<dbReference type="EMBL" id="AMZH03009500">
    <property type="protein sequence ID" value="RRT56715.1"/>
    <property type="molecule type" value="Genomic_DNA"/>
</dbReference>
<evidence type="ECO:0000313" key="2">
    <source>
        <dbReference type="EMBL" id="RRT56715.1"/>
    </source>
</evidence>
<name>A0A426YYB5_ENSVE</name>
<feature type="region of interest" description="Disordered" evidence="1">
    <location>
        <begin position="13"/>
        <end position="51"/>
    </location>
</feature>
<comment type="caution">
    <text evidence="2">The sequence shown here is derived from an EMBL/GenBank/DDBJ whole genome shotgun (WGS) entry which is preliminary data.</text>
</comment>
<dbReference type="AlphaFoldDB" id="A0A426YYB5"/>
<protein>
    <submittedName>
        <fullName evidence="2">Uncharacterized protein</fullName>
    </submittedName>
</protein>
<organism evidence="2 3">
    <name type="scientific">Ensete ventricosum</name>
    <name type="common">Abyssinian banana</name>
    <name type="synonym">Musa ensete</name>
    <dbReference type="NCBI Taxonomy" id="4639"/>
    <lineage>
        <taxon>Eukaryota</taxon>
        <taxon>Viridiplantae</taxon>
        <taxon>Streptophyta</taxon>
        <taxon>Embryophyta</taxon>
        <taxon>Tracheophyta</taxon>
        <taxon>Spermatophyta</taxon>
        <taxon>Magnoliopsida</taxon>
        <taxon>Liliopsida</taxon>
        <taxon>Zingiberales</taxon>
        <taxon>Musaceae</taxon>
        <taxon>Ensete</taxon>
    </lineage>
</organism>
<sequence length="90" mass="9862">MCGSLERYLDDFFPSRGTSRGFHRGNRRNRRGRTHLRIQRNGGGFGDRGCGGKLPTELGEGGVIVGAFRAAEGPPGCRGGGREEESERRR</sequence>
<evidence type="ECO:0000313" key="3">
    <source>
        <dbReference type="Proteomes" id="UP000287651"/>
    </source>
</evidence>
<proteinExistence type="predicted"/>
<feature type="compositionally biased region" description="Basic and acidic residues" evidence="1">
    <location>
        <begin position="80"/>
        <end position="90"/>
    </location>
</feature>
<feature type="compositionally biased region" description="Gly residues" evidence="1">
    <location>
        <begin position="41"/>
        <end position="51"/>
    </location>
</feature>
<reference evidence="2 3" key="1">
    <citation type="journal article" date="2014" name="Agronomy (Basel)">
        <title>A Draft Genome Sequence for Ensete ventricosum, the Drought-Tolerant Tree Against Hunger.</title>
        <authorList>
            <person name="Harrison J."/>
            <person name="Moore K.A."/>
            <person name="Paszkiewicz K."/>
            <person name="Jones T."/>
            <person name="Grant M."/>
            <person name="Ambacheew D."/>
            <person name="Muzemil S."/>
            <person name="Studholme D.J."/>
        </authorList>
    </citation>
    <scope>NUCLEOTIDE SEQUENCE [LARGE SCALE GENOMIC DNA]</scope>
</reference>
<feature type="compositionally biased region" description="Basic residues" evidence="1">
    <location>
        <begin position="21"/>
        <end position="38"/>
    </location>
</feature>
<feature type="region of interest" description="Disordered" evidence="1">
    <location>
        <begin position="70"/>
        <end position="90"/>
    </location>
</feature>
<dbReference type="Proteomes" id="UP000287651">
    <property type="component" value="Unassembled WGS sequence"/>
</dbReference>